<dbReference type="EMBL" id="QGKS01000289">
    <property type="protein sequence ID" value="PWR12475.1"/>
    <property type="molecule type" value="Genomic_DNA"/>
</dbReference>
<organism evidence="2 3">
    <name type="scientific">Micromonospora sicca</name>
    <dbReference type="NCBI Taxonomy" id="2202420"/>
    <lineage>
        <taxon>Bacteria</taxon>
        <taxon>Bacillati</taxon>
        <taxon>Actinomycetota</taxon>
        <taxon>Actinomycetes</taxon>
        <taxon>Micromonosporales</taxon>
        <taxon>Micromonosporaceae</taxon>
        <taxon>Micromonospora</taxon>
    </lineage>
</organism>
<dbReference type="Proteomes" id="UP000246050">
    <property type="component" value="Unassembled WGS sequence"/>
</dbReference>
<sequence length="92" mass="9774">MIVWFPSVLVAIPLAIRRERAFQVTCWVVVGLLLVLAVLGVFFGLFAHLPAAVILTAATAVDPQKAPRRTTAAIRLGLLVTAVASVAWALAL</sequence>
<feature type="transmembrane region" description="Helical" evidence="1">
    <location>
        <begin position="27"/>
        <end position="60"/>
    </location>
</feature>
<reference evidence="2 3" key="1">
    <citation type="submission" date="2018-05" db="EMBL/GenBank/DDBJ databases">
        <title>Micromonosporas from Atacama Desert.</title>
        <authorList>
            <person name="Carro L."/>
            <person name="Golinska P."/>
            <person name="Klenk H.-P."/>
            <person name="Goodfellow M."/>
        </authorList>
    </citation>
    <scope>NUCLEOTIDE SEQUENCE [LARGE SCALE GENOMIC DNA]</scope>
    <source>
        <strain evidence="2 3">4G51</strain>
    </source>
</reference>
<comment type="caution">
    <text evidence="2">The sequence shown here is derived from an EMBL/GenBank/DDBJ whole genome shotgun (WGS) entry which is preliminary data.</text>
</comment>
<evidence type="ECO:0000313" key="2">
    <source>
        <dbReference type="EMBL" id="PWR12475.1"/>
    </source>
</evidence>
<accession>A0A317DI16</accession>
<keyword evidence="1" id="KW-0472">Membrane</keyword>
<evidence type="ECO:0000256" key="1">
    <source>
        <dbReference type="SAM" id="Phobius"/>
    </source>
</evidence>
<keyword evidence="1" id="KW-0812">Transmembrane</keyword>
<proteinExistence type="predicted"/>
<evidence type="ECO:0000313" key="3">
    <source>
        <dbReference type="Proteomes" id="UP000246050"/>
    </source>
</evidence>
<gene>
    <name evidence="2" type="ORF">DKT69_23830</name>
</gene>
<protein>
    <submittedName>
        <fullName evidence="2">Uncharacterized protein</fullName>
    </submittedName>
</protein>
<feature type="transmembrane region" description="Helical" evidence="1">
    <location>
        <begin position="72"/>
        <end position="91"/>
    </location>
</feature>
<dbReference type="AlphaFoldDB" id="A0A317DI16"/>
<keyword evidence="1" id="KW-1133">Transmembrane helix</keyword>
<name>A0A317DI16_9ACTN</name>